<evidence type="ECO:0008006" key="2">
    <source>
        <dbReference type="Google" id="ProtNLM"/>
    </source>
</evidence>
<sequence length="139" mass="15857">MRELLADVNLQGHFRYMCQRLDALDLSAVLTSLNLEVATFGDLGLPRDLDDRALWGYCQRQGWVLFTENRNRDGPDSLEATLADSWRSGHLPVLTLANKGRFEHSREYADRVATDVAELMFDLAEMGYVAPPRIYVPRQ</sequence>
<evidence type="ECO:0000313" key="1">
    <source>
        <dbReference type="EMBL" id="CAA9409727.1"/>
    </source>
</evidence>
<organism evidence="1">
    <name type="scientific">uncultured Phycisphaerae bacterium</name>
    <dbReference type="NCBI Taxonomy" id="904963"/>
    <lineage>
        <taxon>Bacteria</taxon>
        <taxon>Pseudomonadati</taxon>
        <taxon>Planctomycetota</taxon>
        <taxon>Phycisphaerae</taxon>
        <taxon>environmental samples</taxon>
    </lineage>
</organism>
<reference evidence="1" key="1">
    <citation type="submission" date="2020-02" db="EMBL/GenBank/DDBJ databases">
        <authorList>
            <person name="Meier V. D."/>
        </authorList>
    </citation>
    <scope>NUCLEOTIDE SEQUENCE</scope>
    <source>
        <strain evidence="1">AVDCRST_MAG64</strain>
    </source>
</reference>
<dbReference type="AlphaFoldDB" id="A0A6J4P9I5"/>
<name>A0A6J4P9I5_9BACT</name>
<gene>
    <name evidence="1" type="ORF">AVDCRST_MAG64-2220</name>
</gene>
<proteinExistence type="predicted"/>
<protein>
    <recommendedName>
        <fullName evidence="2">DUF5615 domain-containing protein</fullName>
    </recommendedName>
</protein>
<accession>A0A6J4P9I5</accession>
<dbReference type="EMBL" id="CADCUQ010000501">
    <property type="protein sequence ID" value="CAA9409727.1"/>
    <property type="molecule type" value="Genomic_DNA"/>
</dbReference>